<proteinExistence type="predicted"/>
<sequence>MVPSFFKSIQNVFSSFFEPHSNQNKTCVSGEVNTVELNPVLDDFQVELKPNDVLESIYTEAQSILNETCFFGKLNTVGVKTVFENVEVESKPEGLLESIGQNLEERLGVTTKDSSTQTDFSSTANLKRKKISKGKLDSRIPKEKCRRKTRRDKKAKKRAMVLNSSSRFPIDKMRYVNRFKRTRPYISKKKRDIILFQYPNDSPSNILYKAANDLGVIVQYNFSKNGPNHECAVLMKKNELARAEGDTQKAALMNAAAAGLQQLQKYYYTVRVKGHRYKTILRNDFMNLSAERKRDPLDRNNLGFRMMTSMGWSETDGLGKSSQGITQPIIPVQKFKRRGIGFEHDQQKNKFIQKCLNVLEDYIRQDTLDELEFLYFTVEEMNMIQYAARKMSLASKRAGKKKRLVRVMRVRSDKEKFNLLLKVGGSLGRYQLIKPTIRDCISLDAKSPFPI</sequence>
<keyword evidence="2" id="KW-1185">Reference proteome</keyword>
<comment type="caution">
    <text evidence="1">The sequence shown here is derived from an EMBL/GenBank/DDBJ whole genome shotgun (WGS) entry which is preliminary data.</text>
</comment>
<accession>A0ACC2NTR8</accession>
<gene>
    <name evidence="1" type="ORF">QAD02_010436</name>
</gene>
<protein>
    <submittedName>
        <fullName evidence="1">Uncharacterized protein</fullName>
    </submittedName>
</protein>
<organism evidence="1 2">
    <name type="scientific">Eretmocerus hayati</name>
    <dbReference type="NCBI Taxonomy" id="131215"/>
    <lineage>
        <taxon>Eukaryota</taxon>
        <taxon>Metazoa</taxon>
        <taxon>Ecdysozoa</taxon>
        <taxon>Arthropoda</taxon>
        <taxon>Hexapoda</taxon>
        <taxon>Insecta</taxon>
        <taxon>Pterygota</taxon>
        <taxon>Neoptera</taxon>
        <taxon>Endopterygota</taxon>
        <taxon>Hymenoptera</taxon>
        <taxon>Apocrita</taxon>
        <taxon>Proctotrupomorpha</taxon>
        <taxon>Chalcidoidea</taxon>
        <taxon>Aphelinidae</taxon>
        <taxon>Aphelininae</taxon>
        <taxon>Eretmocerus</taxon>
    </lineage>
</organism>
<name>A0ACC2NTR8_9HYME</name>
<reference evidence="1" key="1">
    <citation type="submission" date="2023-04" db="EMBL/GenBank/DDBJ databases">
        <title>A chromosome-level genome assembly of the parasitoid wasp Eretmocerus hayati.</title>
        <authorList>
            <person name="Zhong Y."/>
            <person name="Liu S."/>
            <person name="Liu Y."/>
        </authorList>
    </citation>
    <scope>NUCLEOTIDE SEQUENCE</scope>
    <source>
        <strain evidence="1">ZJU_SS_LIU_2023</strain>
    </source>
</reference>
<evidence type="ECO:0000313" key="1">
    <source>
        <dbReference type="EMBL" id="KAJ8674650.1"/>
    </source>
</evidence>
<dbReference type="EMBL" id="CM056742">
    <property type="protein sequence ID" value="KAJ8674650.1"/>
    <property type="molecule type" value="Genomic_DNA"/>
</dbReference>
<dbReference type="Proteomes" id="UP001239111">
    <property type="component" value="Chromosome 2"/>
</dbReference>
<evidence type="ECO:0000313" key="2">
    <source>
        <dbReference type="Proteomes" id="UP001239111"/>
    </source>
</evidence>